<gene>
    <name evidence="1" type="ORF">FA046_09785</name>
</gene>
<dbReference type="EMBL" id="SWBP01000003">
    <property type="protein sequence ID" value="TKB97649.1"/>
    <property type="molecule type" value="Genomic_DNA"/>
</dbReference>
<keyword evidence="2" id="KW-1185">Reference proteome</keyword>
<comment type="caution">
    <text evidence="1">The sequence shown here is derived from an EMBL/GenBank/DDBJ whole genome shotgun (WGS) entry which is preliminary data.</text>
</comment>
<protein>
    <submittedName>
        <fullName evidence="1">YtxH domain-containing protein</fullName>
    </submittedName>
</protein>
<dbReference type="AlphaFoldDB" id="A0A4U1BYJ3"/>
<name>A0A4U1BYJ3_9SPHI</name>
<dbReference type="Pfam" id="PF12732">
    <property type="entry name" value="YtxH"/>
    <property type="match status" value="1"/>
</dbReference>
<accession>A0A4U1BYJ3</accession>
<sequence>MKNNLITMKNSGKILLGFIILFAAGAALGTLFAPDKGKRTRRKIVKKGKGLFNSFSNSLADGKENLEEIRDVLKDNLEQVSNKIQRFPNKINS</sequence>
<reference evidence="1 2" key="1">
    <citation type="submission" date="2019-04" db="EMBL/GenBank/DDBJ databases">
        <title>Pedobacter sp. AR-3-17 sp. nov., isolated from Arctic soil.</title>
        <authorList>
            <person name="Dahal R.H."/>
            <person name="Kim D.-U."/>
        </authorList>
    </citation>
    <scope>NUCLEOTIDE SEQUENCE [LARGE SCALE GENOMIC DNA]</scope>
    <source>
        <strain evidence="1 2">AR-3-17</strain>
    </source>
</reference>
<organism evidence="1 2">
    <name type="scientific">Pedobacter cryophilus</name>
    <dbReference type="NCBI Taxonomy" id="2571271"/>
    <lineage>
        <taxon>Bacteria</taxon>
        <taxon>Pseudomonadati</taxon>
        <taxon>Bacteroidota</taxon>
        <taxon>Sphingobacteriia</taxon>
        <taxon>Sphingobacteriales</taxon>
        <taxon>Sphingobacteriaceae</taxon>
        <taxon>Pedobacter</taxon>
    </lineage>
</organism>
<evidence type="ECO:0000313" key="1">
    <source>
        <dbReference type="EMBL" id="TKB97649.1"/>
    </source>
</evidence>
<proteinExistence type="predicted"/>
<dbReference type="RefSeq" id="WP_136826224.1">
    <property type="nucleotide sequence ID" value="NZ_SWBP01000003.1"/>
</dbReference>
<evidence type="ECO:0000313" key="2">
    <source>
        <dbReference type="Proteomes" id="UP000308181"/>
    </source>
</evidence>
<dbReference type="InterPro" id="IPR024623">
    <property type="entry name" value="YtxH"/>
</dbReference>
<dbReference type="Proteomes" id="UP000308181">
    <property type="component" value="Unassembled WGS sequence"/>
</dbReference>